<name>A0A1A6GJ11_NEOLE</name>
<dbReference type="InterPro" id="IPR038269">
    <property type="entry name" value="SCAN_sf"/>
</dbReference>
<gene>
    <name evidence="8" type="ORF">A6R68_05725</name>
</gene>
<keyword evidence="5" id="KW-0539">Nucleus</keyword>
<evidence type="ECO:0000256" key="5">
    <source>
        <dbReference type="PROSITE-ProRule" id="PRU00187"/>
    </source>
</evidence>
<dbReference type="PROSITE" id="PS50804">
    <property type="entry name" value="SCAN_BOX"/>
    <property type="match status" value="1"/>
</dbReference>
<feature type="non-terminal residue" evidence="8">
    <location>
        <position position="63"/>
    </location>
</feature>
<dbReference type="SUPFAM" id="SSF47353">
    <property type="entry name" value="Retrovirus capsid dimerization domain-like"/>
    <property type="match status" value="1"/>
</dbReference>
<keyword evidence="9" id="KW-1185">Reference proteome</keyword>
<evidence type="ECO:0000256" key="3">
    <source>
        <dbReference type="ARBA" id="ARBA00022771"/>
    </source>
</evidence>
<dbReference type="Gene3D" id="1.10.4020.10">
    <property type="entry name" value="DNA breaking-rejoining enzymes"/>
    <property type="match status" value="1"/>
</dbReference>
<dbReference type="STRING" id="56216.A0A1A6GJ11"/>
<proteinExistence type="predicted"/>
<dbReference type="Proteomes" id="UP000092124">
    <property type="component" value="Unassembled WGS sequence"/>
</dbReference>
<evidence type="ECO:0000256" key="4">
    <source>
        <dbReference type="ARBA" id="ARBA00022833"/>
    </source>
</evidence>
<evidence type="ECO:0000313" key="9">
    <source>
        <dbReference type="Proteomes" id="UP000092124"/>
    </source>
</evidence>
<dbReference type="OrthoDB" id="9632527at2759"/>
<protein>
    <recommendedName>
        <fullName evidence="7">SCAN box domain-containing protein</fullName>
    </recommendedName>
</protein>
<comment type="caution">
    <text evidence="8">The sequence shown here is derived from an EMBL/GenBank/DDBJ whole genome shotgun (WGS) entry which is preliminary data.</text>
</comment>
<evidence type="ECO:0000256" key="6">
    <source>
        <dbReference type="SAM" id="MobiDB-lite"/>
    </source>
</evidence>
<keyword evidence="2" id="KW-0677">Repeat</keyword>
<organism evidence="8 9">
    <name type="scientific">Neotoma lepida</name>
    <name type="common">Desert woodrat</name>
    <dbReference type="NCBI Taxonomy" id="56216"/>
    <lineage>
        <taxon>Eukaryota</taxon>
        <taxon>Metazoa</taxon>
        <taxon>Chordata</taxon>
        <taxon>Craniata</taxon>
        <taxon>Vertebrata</taxon>
        <taxon>Euteleostomi</taxon>
        <taxon>Mammalia</taxon>
        <taxon>Eutheria</taxon>
        <taxon>Euarchontoglires</taxon>
        <taxon>Glires</taxon>
        <taxon>Rodentia</taxon>
        <taxon>Myomorpha</taxon>
        <taxon>Muroidea</taxon>
        <taxon>Cricetidae</taxon>
        <taxon>Neotominae</taxon>
        <taxon>Neotoma</taxon>
    </lineage>
</organism>
<dbReference type="GO" id="GO:0008270">
    <property type="term" value="F:zinc ion binding"/>
    <property type="evidence" value="ECO:0007669"/>
    <property type="project" value="UniProtKB-KW"/>
</dbReference>
<evidence type="ECO:0000256" key="1">
    <source>
        <dbReference type="ARBA" id="ARBA00022723"/>
    </source>
</evidence>
<feature type="domain" description="SCAN box" evidence="7">
    <location>
        <begin position="25"/>
        <end position="59"/>
    </location>
</feature>
<sequence length="63" mass="7334">WEEDFSNSPIAQLNFPPNDNGSCAKKQLQALWEMFTSWLQPEKHSKEQMISQLVLTQFLKTGH</sequence>
<evidence type="ECO:0000313" key="8">
    <source>
        <dbReference type="EMBL" id="OBS65735.1"/>
    </source>
</evidence>
<feature type="non-terminal residue" evidence="8">
    <location>
        <position position="1"/>
    </location>
</feature>
<comment type="subcellular location">
    <subcellularLocation>
        <location evidence="5">Nucleus</location>
    </subcellularLocation>
</comment>
<dbReference type="AlphaFoldDB" id="A0A1A6GJ11"/>
<reference evidence="8 9" key="1">
    <citation type="submission" date="2016-06" db="EMBL/GenBank/DDBJ databases">
        <title>The Draft Genome Sequence and Annotation of the Desert Woodrat Neotoma lepida.</title>
        <authorList>
            <person name="Campbell M."/>
            <person name="Oakeson K.F."/>
            <person name="Yandell M."/>
            <person name="Halpert J.R."/>
            <person name="Dearing D."/>
        </authorList>
    </citation>
    <scope>NUCLEOTIDE SEQUENCE [LARGE SCALE GENOMIC DNA]</scope>
    <source>
        <strain evidence="8">417</strain>
        <tissue evidence="8">Liver</tissue>
    </source>
</reference>
<keyword evidence="1" id="KW-0479">Metal-binding</keyword>
<keyword evidence="4" id="KW-0862">Zinc</keyword>
<dbReference type="InterPro" id="IPR003309">
    <property type="entry name" value="SCAN_dom"/>
</dbReference>
<dbReference type="EMBL" id="LZPO01089353">
    <property type="protein sequence ID" value="OBS65735.1"/>
    <property type="molecule type" value="Genomic_DNA"/>
</dbReference>
<feature type="region of interest" description="Disordered" evidence="6">
    <location>
        <begin position="1"/>
        <end position="20"/>
    </location>
</feature>
<dbReference type="GO" id="GO:0005634">
    <property type="term" value="C:nucleus"/>
    <property type="evidence" value="ECO:0007669"/>
    <property type="project" value="UniProtKB-SubCell"/>
</dbReference>
<evidence type="ECO:0000259" key="7">
    <source>
        <dbReference type="PROSITE" id="PS50804"/>
    </source>
</evidence>
<accession>A0A1A6GJ11</accession>
<keyword evidence="3" id="KW-0863">Zinc-finger</keyword>
<dbReference type="Pfam" id="PF02023">
    <property type="entry name" value="SCAN"/>
    <property type="match status" value="1"/>
</dbReference>
<evidence type="ECO:0000256" key="2">
    <source>
        <dbReference type="ARBA" id="ARBA00022737"/>
    </source>
</evidence>